<dbReference type="KEGG" id="sulg:FJR48_10505"/>
<gene>
    <name evidence="3" type="ORF">FJR48_10505</name>
</gene>
<protein>
    <submittedName>
        <fullName evidence="3">EF-hand domain-containing protein</fullName>
    </submittedName>
</protein>
<feature type="compositionally biased region" description="Gly residues" evidence="1">
    <location>
        <begin position="97"/>
        <end position="107"/>
    </location>
</feature>
<dbReference type="EMBL" id="CP043617">
    <property type="protein sequence ID" value="QFR50490.1"/>
    <property type="molecule type" value="Genomic_DNA"/>
</dbReference>
<reference evidence="3 4" key="1">
    <citation type="submission" date="2019-09" db="EMBL/GenBank/DDBJ databases">
        <title>Sulfurimonas gotlandica sp. nov., a chemoautotrophic and psychrotolerant epsilonproteobacterium isolated from a pelagic redoxcline, and an emended description of the genus Sulfurimonas.</title>
        <authorList>
            <person name="Wang S."/>
            <person name="Jiang L."/>
            <person name="Shao S."/>
        </authorList>
    </citation>
    <scope>NUCLEOTIDE SEQUENCE [LARGE SCALE GENOMIC DNA]</scope>
    <source>
        <strain evidence="3 4">GYSZ_1</strain>
    </source>
</reference>
<feature type="domain" description="EF-hand" evidence="2">
    <location>
        <begin position="22"/>
        <end position="48"/>
    </location>
</feature>
<sequence length="107" mass="11902">MLSIPVLAVEAMNPSMRGPVPFSSYDTNGDGLVTKKEFNELREKRMKMREESGRPMRNAANAPDFSFFDANGDGKLTQKELTDGQNARMQERRSNKMGGGMMGKGPR</sequence>
<dbReference type="Proteomes" id="UP000326944">
    <property type="component" value="Chromosome"/>
</dbReference>
<dbReference type="Pfam" id="PF13202">
    <property type="entry name" value="EF-hand_5"/>
    <property type="match status" value="2"/>
</dbReference>
<accession>A0A5P8P4M0</accession>
<feature type="region of interest" description="Disordered" evidence="1">
    <location>
        <begin position="47"/>
        <end position="107"/>
    </location>
</feature>
<organism evidence="3 4">
    <name type="scientific">Sulfurimonas lithotrophica</name>
    <dbReference type="NCBI Taxonomy" id="2590022"/>
    <lineage>
        <taxon>Bacteria</taxon>
        <taxon>Pseudomonadati</taxon>
        <taxon>Campylobacterota</taxon>
        <taxon>Epsilonproteobacteria</taxon>
        <taxon>Campylobacterales</taxon>
        <taxon>Sulfurimonadaceae</taxon>
        <taxon>Sulfurimonas</taxon>
    </lineage>
</organism>
<evidence type="ECO:0000313" key="3">
    <source>
        <dbReference type="EMBL" id="QFR50490.1"/>
    </source>
</evidence>
<dbReference type="PROSITE" id="PS00018">
    <property type="entry name" value="EF_HAND_1"/>
    <property type="match status" value="2"/>
</dbReference>
<dbReference type="InterPro" id="IPR018247">
    <property type="entry name" value="EF_Hand_1_Ca_BS"/>
</dbReference>
<dbReference type="PROSITE" id="PS50222">
    <property type="entry name" value="EF_HAND_2"/>
    <property type="match status" value="1"/>
</dbReference>
<dbReference type="OrthoDB" id="5349073at2"/>
<dbReference type="InterPro" id="IPR011992">
    <property type="entry name" value="EF-hand-dom_pair"/>
</dbReference>
<dbReference type="AlphaFoldDB" id="A0A5P8P4M0"/>
<keyword evidence="4" id="KW-1185">Reference proteome</keyword>
<dbReference type="Gene3D" id="1.10.238.10">
    <property type="entry name" value="EF-hand"/>
    <property type="match status" value="2"/>
</dbReference>
<evidence type="ECO:0000259" key="2">
    <source>
        <dbReference type="PROSITE" id="PS50222"/>
    </source>
</evidence>
<evidence type="ECO:0000256" key="1">
    <source>
        <dbReference type="SAM" id="MobiDB-lite"/>
    </source>
</evidence>
<dbReference type="GO" id="GO:0005509">
    <property type="term" value="F:calcium ion binding"/>
    <property type="evidence" value="ECO:0007669"/>
    <property type="project" value="InterPro"/>
</dbReference>
<dbReference type="SUPFAM" id="SSF47473">
    <property type="entry name" value="EF-hand"/>
    <property type="match status" value="1"/>
</dbReference>
<evidence type="ECO:0000313" key="4">
    <source>
        <dbReference type="Proteomes" id="UP000326944"/>
    </source>
</evidence>
<name>A0A5P8P4M0_9BACT</name>
<proteinExistence type="predicted"/>
<dbReference type="InterPro" id="IPR002048">
    <property type="entry name" value="EF_hand_dom"/>
</dbReference>